<keyword evidence="2" id="KW-1185">Reference proteome</keyword>
<dbReference type="AlphaFoldDB" id="A0A7C8IFB3"/>
<organism evidence="1 2">
    <name type="scientific">Massariosphaeria phaeospora</name>
    <dbReference type="NCBI Taxonomy" id="100035"/>
    <lineage>
        <taxon>Eukaryota</taxon>
        <taxon>Fungi</taxon>
        <taxon>Dikarya</taxon>
        <taxon>Ascomycota</taxon>
        <taxon>Pezizomycotina</taxon>
        <taxon>Dothideomycetes</taxon>
        <taxon>Pleosporomycetidae</taxon>
        <taxon>Pleosporales</taxon>
        <taxon>Pleosporales incertae sedis</taxon>
        <taxon>Massariosphaeria</taxon>
    </lineage>
</organism>
<dbReference type="Proteomes" id="UP000481861">
    <property type="component" value="Unassembled WGS sequence"/>
</dbReference>
<comment type="caution">
    <text evidence="1">The sequence shown here is derived from an EMBL/GenBank/DDBJ whole genome shotgun (WGS) entry which is preliminary data.</text>
</comment>
<accession>A0A7C8IFB3</accession>
<dbReference type="EMBL" id="JAADJZ010000004">
    <property type="protein sequence ID" value="KAF2875771.1"/>
    <property type="molecule type" value="Genomic_DNA"/>
</dbReference>
<proteinExistence type="predicted"/>
<protein>
    <submittedName>
        <fullName evidence="1">Uncharacterized protein</fullName>
    </submittedName>
</protein>
<gene>
    <name evidence="1" type="ORF">BDV95DRAFT_562564</name>
</gene>
<evidence type="ECO:0000313" key="1">
    <source>
        <dbReference type="EMBL" id="KAF2875771.1"/>
    </source>
</evidence>
<sequence>MRRVGTYLSREQSASPRTCYLLSANALSIPEPSTYLRPLPASRYTFSHATSLTRMPPSMRQPSFRCSSKCSA</sequence>
<reference evidence="1 2" key="1">
    <citation type="submission" date="2020-01" db="EMBL/GenBank/DDBJ databases">
        <authorList>
            <consortium name="DOE Joint Genome Institute"/>
            <person name="Haridas S."/>
            <person name="Albert R."/>
            <person name="Binder M."/>
            <person name="Bloem J."/>
            <person name="Labutti K."/>
            <person name="Salamov A."/>
            <person name="Andreopoulos B."/>
            <person name="Baker S.E."/>
            <person name="Barry K."/>
            <person name="Bills G."/>
            <person name="Bluhm B.H."/>
            <person name="Cannon C."/>
            <person name="Castanera R."/>
            <person name="Culley D.E."/>
            <person name="Daum C."/>
            <person name="Ezra D."/>
            <person name="Gonzalez J.B."/>
            <person name="Henrissat B."/>
            <person name="Kuo A."/>
            <person name="Liang C."/>
            <person name="Lipzen A."/>
            <person name="Lutzoni F."/>
            <person name="Magnuson J."/>
            <person name="Mondo S."/>
            <person name="Nolan M."/>
            <person name="Ohm R."/>
            <person name="Pangilinan J."/>
            <person name="Park H.-J.H."/>
            <person name="Ramirez L."/>
            <person name="Alfaro M."/>
            <person name="Sun H."/>
            <person name="Tritt A."/>
            <person name="Yoshinaga Y."/>
            <person name="Zwiers L.-H.L."/>
            <person name="Turgeon B.G."/>
            <person name="Goodwin S.B."/>
            <person name="Spatafora J.W."/>
            <person name="Crous P.W."/>
            <person name="Grigoriev I.V."/>
        </authorList>
    </citation>
    <scope>NUCLEOTIDE SEQUENCE [LARGE SCALE GENOMIC DNA]</scope>
    <source>
        <strain evidence="1 2">CBS 611.86</strain>
    </source>
</reference>
<evidence type="ECO:0000313" key="2">
    <source>
        <dbReference type="Proteomes" id="UP000481861"/>
    </source>
</evidence>
<name>A0A7C8IFB3_9PLEO</name>